<dbReference type="AlphaFoldDB" id="A0AA91VFR5"/>
<dbReference type="InterPro" id="IPR000182">
    <property type="entry name" value="GNAT_dom"/>
</dbReference>
<dbReference type="RefSeq" id="WP_097898600.1">
    <property type="nucleotide sequence ID" value="NZ_NVOR01000004.1"/>
</dbReference>
<proteinExistence type="predicted"/>
<organism evidence="2 3">
    <name type="scientific">Bacillus pseudomycoides</name>
    <dbReference type="NCBI Taxonomy" id="64104"/>
    <lineage>
        <taxon>Bacteria</taxon>
        <taxon>Bacillati</taxon>
        <taxon>Bacillota</taxon>
        <taxon>Bacilli</taxon>
        <taxon>Bacillales</taxon>
        <taxon>Bacillaceae</taxon>
        <taxon>Bacillus</taxon>
        <taxon>Bacillus cereus group</taxon>
    </lineage>
</organism>
<dbReference type="Gene3D" id="3.40.630.30">
    <property type="match status" value="1"/>
</dbReference>
<dbReference type="GO" id="GO:0016747">
    <property type="term" value="F:acyltransferase activity, transferring groups other than amino-acyl groups"/>
    <property type="evidence" value="ECO:0007669"/>
    <property type="project" value="InterPro"/>
</dbReference>
<reference evidence="2 3" key="1">
    <citation type="submission" date="2017-09" db="EMBL/GenBank/DDBJ databases">
        <title>Large-scale bioinformatics analysis of Bacillus genomes uncovers conserved roles of natural products in bacterial physiology.</title>
        <authorList>
            <consortium name="Agbiome Team Llc"/>
            <person name="Bleich R.M."/>
            <person name="Grubbs K.J."/>
            <person name="Santa Maria K.C."/>
            <person name="Allen S.E."/>
            <person name="Farag S."/>
            <person name="Shank E.A."/>
            <person name="Bowers A."/>
        </authorList>
    </citation>
    <scope>NUCLEOTIDE SEQUENCE [LARGE SCALE GENOMIC DNA]</scope>
    <source>
        <strain evidence="2 3">AFS092012</strain>
    </source>
</reference>
<evidence type="ECO:0000313" key="2">
    <source>
        <dbReference type="EMBL" id="PED84541.1"/>
    </source>
</evidence>
<protein>
    <submittedName>
        <fullName evidence="2">GNAT family N-acetyltransferase</fullName>
    </submittedName>
</protein>
<dbReference type="CDD" id="cd04301">
    <property type="entry name" value="NAT_SF"/>
    <property type="match status" value="1"/>
</dbReference>
<dbReference type="InterPro" id="IPR016181">
    <property type="entry name" value="Acyl_CoA_acyltransferase"/>
</dbReference>
<dbReference type="Pfam" id="PF00583">
    <property type="entry name" value="Acetyltransf_1"/>
    <property type="match status" value="1"/>
</dbReference>
<comment type="caution">
    <text evidence="2">The sequence shown here is derived from an EMBL/GenBank/DDBJ whole genome shotgun (WGS) entry which is preliminary data.</text>
</comment>
<name>A0AA91VFR5_9BACI</name>
<accession>A0AA91VFR5</accession>
<dbReference type="PROSITE" id="PS51186">
    <property type="entry name" value="GNAT"/>
    <property type="match status" value="1"/>
</dbReference>
<sequence>MEIKIRKAVKEDIPGIAKVHADSWKTTYKGILPDGILDNITYEIREKQWKTIFEQVTTYQYRYVAETLDGSIIGFIDGGTERTGKYDCDGELYAIYLLKEYQGYKVGKRLFQTLVSEFIKNDVKSVLVWVLSNNPSKLFYEKFRPELVDTKFLERLDAEETAYCWRNIESLYRSLR</sequence>
<evidence type="ECO:0000313" key="3">
    <source>
        <dbReference type="Proteomes" id="UP000221020"/>
    </source>
</evidence>
<dbReference type="Proteomes" id="UP000221020">
    <property type="component" value="Unassembled WGS sequence"/>
</dbReference>
<dbReference type="EMBL" id="NVOR01000004">
    <property type="protein sequence ID" value="PED84541.1"/>
    <property type="molecule type" value="Genomic_DNA"/>
</dbReference>
<feature type="domain" description="N-acetyltransferase" evidence="1">
    <location>
        <begin position="3"/>
        <end position="159"/>
    </location>
</feature>
<gene>
    <name evidence="2" type="ORF">CON65_00740</name>
</gene>
<dbReference type="SUPFAM" id="SSF55729">
    <property type="entry name" value="Acyl-CoA N-acyltransferases (Nat)"/>
    <property type="match status" value="1"/>
</dbReference>
<evidence type="ECO:0000259" key="1">
    <source>
        <dbReference type="PROSITE" id="PS51186"/>
    </source>
</evidence>